<keyword evidence="2" id="KW-0067">ATP-binding</keyword>
<sequence>MEPPTAVIRSNGLGGHIETGMRFTDGNWNLTPYASLTGFTADNPEYHLSNGMESKSVDTRSIYRELGATLSYNMRLGNGMEVEPWLKAAVRKEFVDDNRVKVNNDGNFVNDLSGRRGIYQAGIKASFSSSLSGNLGVGYSHGGRCGIPVERSGWCELVVLTINEKAHICGLSYHQEPRLLCVSFFVSSPSGRCPAETANFLFLLVLSLHRPIMIGWRSLNKYYIALIFNDFV</sequence>
<dbReference type="Gene3D" id="2.40.128.130">
    <property type="entry name" value="Autotransporter beta-domain"/>
    <property type="match status" value="1"/>
</dbReference>
<evidence type="ECO:0000313" key="3">
    <source>
        <dbReference type="Proteomes" id="UP000254877"/>
    </source>
</evidence>
<dbReference type="NCBIfam" id="TIGR01414">
    <property type="entry name" value="autotrans_barl"/>
    <property type="match status" value="1"/>
</dbReference>
<dbReference type="PANTHER" id="PTHR35037">
    <property type="entry name" value="C-TERMINAL REGION OF AIDA-LIKE PROTEIN"/>
    <property type="match status" value="1"/>
</dbReference>
<gene>
    <name evidence="2" type="primary">ypjA</name>
    <name evidence="2" type="ORF">NCTC7928_01517</name>
</gene>
<dbReference type="PANTHER" id="PTHR35037:SF7">
    <property type="entry name" value="AUTOTRANSPORTER"/>
    <property type="match status" value="1"/>
</dbReference>
<accession>A0A376L9R6</accession>
<dbReference type="InterPro" id="IPR036709">
    <property type="entry name" value="Autotransporte_beta_dom_sf"/>
</dbReference>
<keyword evidence="2" id="KW-0547">Nucleotide-binding</keyword>
<dbReference type="GO" id="GO:0005524">
    <property type="term" value="F:ATP binding"/>
    <property type="evidence" value="ECO:0007669"/>
    <property type="project" value="UniProtKB-KW"/>
</dbReference>
<dbReference type="InterPro" id="IPR006315">
    <property type="entry name" value="OM_autotransptr_brl_dom"/>
</dbReference>
<dbReference type="EMBL" id="UGAB01000002">
    <property type="protein sequence ID" value="STF40936.1"/>
    <property type="molecule type" value="Genomic_DNA"/>
</dbReference>
<dbReference type="InterPro" id="IPR005546">
    <property type="entry name" value="Autotransporte_beta"/>
</dbReference>
<feature type="domain" description="Autotransporter" evidence="1">
    <location>
        <begin position="1"/>
        <end position="154"/>
    </location>
</feature>
<dbReference type="SUPFAM" id="SSF103515">
    <property type="entry name" value="Autotransporter"/>
    <property type="match status" value="1"/>
</dbReference>
<dbReference type="Proteomes" id="UP000254877">
    <property type="component" value="Unassembled WGS sequence"/>
</dbReference>
<dbReference type="AlphaFoldDB" id="A0A376L9R6"/>
<dbReference type="InterPro" id="IPR051551">
    <property type="entry name" value="Autotransporter_adhesion"/>
</dbReference>
<evidence type="ECO:0000313" key="2">
    <source>
        <dbReference type="EMBL" id="STF40936.1"/>
    </source>
</evidence>
<protein>
    <submittedName>
        <fullName evidence="2">ATP-binding component of a transporter</fullName>
    </submittedName>
</protein>
<proteinExistence type="predicted"/>
<dbReference type="PRINTS" id="PR01484">
    <property type="entry name" value="PRTACTNFAMLY"/>
</dbReference>
<organism evidence="2 3">
    <name type="scientific">Escherichia coli</name>
    <dbReference type="NCBI Taxonomy" id="562"/>
    <lineage>
        <taxon>Bacteria</taxon>
        <taxon>Pseudomonadati</taxon>
        <taxon>Pseudomonadota</taxon>
        <taxon>Gammaproteobacteria</taxon>
        <taxon>Enterobacterales</taxon>
        <taxon>Enterobacteriaceae</taxon>
        <taxon>Escherichia</taxon>
    </lineage>
</organism>
<dbReference type="Pfam" id="PF03797">
    <property type="entry name" value="Autotransporter"/>
    <property type="match status" value="1"/>
</dbReference>
<evidence type="ECO:0000259" key="1">
    <source>
        <dbReference type="PROSITE" id="PS51208"/>
    </source>
</evidence>
<reference evidence="2 3" key="1">
    <citation type="submission" date="2018-06" db="EMBL/GenBank/DDBJ databases">
        <authorList>
            <consortium name="Pathogen Informatics"/>
            <person name="Doyle S."/>
        </authorList>
    </citation>
    <scope>NUCLEOTIDE SEQUENCE [LARGE SCALE GENOMIC DNA]</scope>
    <source>
        <strain evidence="2 3">NCTC7928</strain>
    </source>
</reference>
<dbReference type="InterPro" id="IPR003991">
    <property type="entry name" value="Pertactin_virulence_factor"/>
</dbReference>
<dbReference type="PROSITE" id="PS51208">
    <property type="entry name" value="AUTOTRANSPORTER"/>
    <property type="match status" value="1"/>
</dbReference>
<name>A0A376L9R6_ECOLX</name>
<dbReference type="GO" id="GO:0019867">
    <property type="term" value="C:outer membrane"/>
    <property type="evidence" value="ECO:0007669"/>
    <property type="project" value="InterPro"/>
</dbReference>